<name>A0ABS0F7T2_9FLAO</name>
<protein>
    <recommendedName>
        <fullName evidence="3">Glycosyltransferase involved in cell wall biosynthesis</fullName>
    </recommendedName>
</protein>
<comment type="caution">
    <text evidence="1">The sequence shown here is derived from an EMBL/GenBank/DDBJ whole genome shotgun (WGS) entry which is preliminary data.</text>
</comment>
<evidence type="ECO:0000313" key="1">
    <source>
        <dbReference type="EMBL" id="MBF8455763.1"/>
    </source>
</evidence>
<gene>
    <name evidence="1" type="ORF">IV494_01095</name>
</gene>
<accession>A0ABS0F7T2</accession>
<organism evidence="1 2">
    <name type="scientific">Kaistella gelatinilytica</name>
    <dbReference type="NCBI Taxonomy" id="2787636"/>
    <lineage>
        <taxon>Bacteria</taxon>
        <taxon>Pseudomonadati</taxon>
        <taxon>Bacteroidota</taxon>
        <taxon>Flavobacteriia</taxon>
        <taxon>Flavobacteriales</taxon>
        <taxon>Weeksellaceae</taxon>
        <taxon>Chryseobacterium group</taxon>
        <taxon>Kaistella</taxon>
    </lineage>
</organism>
<keyword evidence="2" id="KW-1185">Reference proteome</keyword>
<proteinExistence type="predicted"/>
<dbReference type="RefSeq" id="WP_196078330.1">
    <property type="nucleotide sequence ID" value="NZ_JADPVI010000001.1"/>
</dbReference>
<dbReference type="Proteomes" id="UP000660070">
    <property type="component" value="Unassembled WGS sequence"/>
</dbReference>
<evidence type="ECO:0000313" key="2">
    <source>
        <dbReference type="Proteomes" id="UP000660070"/>
    </source>
</evidence>
<evidence type="ECO:0008006" key="3">
    <source>
        <dbReference type="Google" id="ProtNLM"/>
    </source>
</evidence>
<dbReference type="EMBL" id="JADPVI010000001">
    <property type="protein sequence ID" value="MBF8455763.1"/>
    <property type="molecule type" value="Genomic_DNA"/>
</dbReference>
<reference evidence="1 2" key="1">
    <citation type="submission" date="2020-11" db="EMBL/GenBank/DDBJ databases">
        <title>Kaistella gelatinilytica sp. nov., a flavobacterium isolated from Antarctic Soil.</title>
        <authorList>
            <person name="Li J."/>
        </authorList>
    </citation>
    <scope>NUCLEOTIDE SEQUENCE [LARGE SCALE GENOMIC DNA]</scope>
    <source>
        <strain evidence="1 2">G5-32</strain>
    </source>
</reference>
<sequence length="350" mass="41278">MKQIAYIELDTHAEIARNFMELMKDSKEFVIDYYFSDKIFKQIKKNESNVFLSENTEILNQLSQKKYDVVIIGTVHRYFNLFKEITQEYNTAVIVHNLNFTNISRFQLFKNIFKKDFVYRLKLWLKEDLLAAPDVFKGARNILVLDKSLVAGKLKYLPVFFNEFQEKIDSKVFTIVIPGAVSQARRDYKKVIGQLSDLKIKTFEKPLEIVFLGKAHGKELDWIRDFDKKKPENISIKYFDKKVPQTTFNEWMNKADFLWCPIQSETEFFSNKEIYGETKMSGNIGDAIKFGKIAIFPTDYQSNFDFIINEKIDSTEEIFNFKSENSYDFQKEFSKKKISSELEKTLQSIL</sequence>